<evidence type="ECO:0000256" key="1">
    <source>
        <dbReference type="ARBA" id="ARBA00006721"/>
    </source>
</evidence>
<evidence type="ECO:0000256" key="3">
    <source>
        <dbReference type="ARBA" id="ARBA00022679"/>
    </source>
</evidence>
<dbReference type="AlphaFoldDB" id="A0A7G9YTY3"/>
<evidence type="ECO:0000256" key="2">
    <source>
        <dbReference type="ARBA" id="ARBA00022676"/>
    </source>
</evidence>
<evidence type="ECO:0000313" key="5">
    <source>
        <dbReference type="EMBL" id="QNO51467.1"/>
    </source>
</evidence>
<keyword evidence="2" id="KW-0328">Glycosyltransferase</keyword>
<dbReference type="Pfam" id="PF01755">
    <property type="entry name" value="Glyco_transf_25"/>
    <property type="match status" value="1"/>
</dbReference>
<dbReference type="CDD" id="cd06532">
    <property type="entry name" value="Glyco_transf_25"/>
    <property type="match status" value="1"/>
</dbReference>
<protein>
    <recommendedName>
        <fullName evidence="4">Glycosyl transferase family 25 domain-containing protein</fullName>
    </recommendedName>
</protein>
<evidence type="ECO:0000259" key="4">
    <source>
        <dbReference type="Pfam" id="PF01755"/>
    </source>
</evidence>
<dbReference type="GO" id="GO:0016740">
    <property type="term" value="F:transferase activity"/>
    <property type="evidence" value="ECO:0007669"/>
    <property type="project" value="UniProtKB-KW"/>
</dbReference>
<gene>
    <name evidence="5" type="ORF">OGFGKJAA_00033</name>
</gene>
<keyword evidence="3" id="KW-0808">Transferase</keyword>
<proteinExistence type="inferred from homology"/>
<comment type="similarity">
    <text evidence="1">Belongs to the glycosyltransferase 25 family.</text>
</comment>
<dbReference type="PANTHER" id="PTHR10730">
    <property type="entry name" value="PROCOLLAGEN-LYSINE,2-OXOGLUTARATE 5-DIOXYGENASE/GLYCOSYLTRANSFERASE 25 FAMILY MEMBER"/>
    <property type="match status" value="1"/>
</dbReference>
<dbReference type="EMBL" id="MT631470">
    <property type="protein sequence ID" value="QNO51467.1"/>
    <property type="molecule type" value="Genomic_DNA"/>
</dbReference>
<dbReference type="PANTHER" id="PTHR10730:SF53">
    <property type="entry name" value="GLYCOSYLTRANSFERASE 25 FAMILY MEMBER"/>
    <property type="match status" value="1"/>
</dbReference>
<accession>A0A7G9YTY3</accession>
<dbReference type="InterPro" id="IPR002654">
    <property type="entry name" value="Glyco_trans_25"/>
</dbReference>
<dbReference type="InterPro" id="IPR050757">
    <property type="entry name" value="Collagen_mod_GT25"/>
</dbReference>
<reference evidence="5" key="1">
    <citation type="submission" date="2020-06" db="EMBL/GenBank/DDBJ databases">
        <title>Unique genomic features of the anaerobic methanotrophic archaea.</title>
        <authorList>
            <person name="Chadwick G.L."/>
            <person name="Skennerton C.T."/>
            <person name="Laso-Perez R."/>
            <person name="Leu A.O."/>
            <person name="Speth D.R."/>
            <person name="Yu H."/>
            <person name="Morgan-Lang C."/>
            <person name="Hatzenpichler R."/>
            <person name="Goudeau D."/>
            <person name="Malmstrom R."/>
            <person name="Brazelton W.J."/>
            <person name="Woyke T."/>
            <person name="Hallam S.J."/>
            <person name="Tyson G.W."/>
            <person name="Wegener G."/>
            <person name="Boetius A."/>
            <person name="Orphan V."/>
        </authorList>
    </citation>
    <scope>NUCLEOTIDE SEQUENCE</scope>
</reference>
<sequence>MIVMRTYVINLKRRSDRRERMQAILPKGLQVEFTTDGGCSLDSKEITSETLRMNGFALFPWQIESDNKWWNRPLKKGEVGCSISHWLCWCQAVKTSDNIFMILEDDVYFIEDFMGHLDSGLERLNLYDPKWDIIYLGRVPLDQDEPVIDIVGIVRPGYSHCTYAYLLTHSGVNKLLNARFEKELIPVDEFLPAMYIDHPREDVKQRYP</sequence>
<organism evidence="5">
    <name type="scientific">Candidatus Methanophagaceae archaeon ANME-1 ERB6</name>
    <dbReference type="NCBI Taxonomy" id="2759912"/>
    <lineage>
        <taxon>Archaea</taxon>
        <taxon>Methanobacteriati</taxon>
        <taxon>Methanobacteriota</taxon>
        <taxon>Stenosarchaea group</taxon>
        <taxon>Methanomicrobia</taxon>
        <taxon>Candidatus Methanophagales</taxon>
        <taxon>Candidatus Methanophagaceae</taxon>
    </lineage>
</organism>
<name>A0A7G9YTY3_9EURY</name>
<feature type="domain" description="Glycosyl transferase family 25" evidence="4">
    <location>
        <begin position="5"/>
        <end position="125"/>
    </location>
</feature>